<dbReference type="Proteomes" id="UP000608754">
    <property type="component" value="Unassembled WGS sequence"/>
</dbReference>
<evidence type="ECO:0000313" key="1">
    <source>
        <dbReference type="EMBL" id="MBF0598376.1"/>
    </source>
</evidence>
<accession>A0A8J7FX78</accession>
<reference evidence="1" key="1">
    <citation type="submission" date="2020-10" db="EMBL/GenBank/DDBJ databases">
        <authorList>
            <person name="Lu T."/>
            <person name="Wang Q."/>
            <person name="Han X."/>
        </authorList>
    </citation>
    <scope>NUCLEOTIDE SEQUENCE</scope>
    <source>
        <strain evidence="1">WQ 117</strain>
    </source>
</reference>
<name>A0A8J7FX78_9FLAO</name>
<evidence type="ECO:0008006" key="3">
    <source>
        <dbReference type="Google" id="ProtNLM"/>
    </source>
</evidence>
<dbReference type="EMBL" id="JADGIK010000016">
    <property type="protein sequence ID" value="MBF0598376.1"/>
    <property type="molecule type" value="Genomic_DNA"/>
</dbReference>
<protein>
    <recommendedName>
        <fullName evidence="3">DUF1877 family protein</fullName>
    </recommendedName>
</protein>
<evidence type="ECO:0000313" key="2">
    <source>
        <dbReference type="Proteomes" id="UP000608754"/>
    </source>
</evidence>
<proteinExistence type="predicted"/>
<comment type="caution">
    <text evidence="1">The sequence shown here is derived from an EMBL/GenBank/DDBJ whole genome shotgun (WGS) entry which is preliminary data.</text>
</comment>
<sequence>MSAIVDFRKIKIDKLDNLKVYSQIKIIKKLFSKKVEDNYWNFINQNSENIYNFSKNGYVFGNLFAYLEEEKGINLLDNDYKDLSNYLSDQRNSSVFIFTYDQKIKFLNHLKDINFNVDELVKFNIDFSEEDDNELAENQIEAANALKTCLNELNDDSEVVLLNIG</sequence>
<gene>
    <name evidence="1" type="ORF">IM532_13145</name>
</gene>
<keyword evidence="2" id="KW-1185">Reference proteome</keyword>
<dbReference type="RefSeq" id="WP_194183961.1">
    <property type="nucleotide sequence ID" value="NZ_JADGIK010000016.1"/>
</dbReference>
<dbReference type="AlphaFoldDB" id="A0A8J7FX78"/>
<organism evidence="1 2">
    <name type="scientific">Faecalibacter rhinopitheci</name>
    <dbReference type="NCBI Taxonomy" id="2779678"/>
    <lineage>
        <taxon>Bacteria</taxon>
        <taxon>Pseudomonadati</taxon>
        <taxon>Bacteroidota</taxon>
        <taxon>Flavobacteriia</taxon>
        <taxon>Flavobacteriales</taxon>
        <taxon>Weeksellaceae</taxon>
        <taxon>Faecalibacter</taxon>
    </lineage>
</organism>